<evidence type="ECO:0000313" key="2">
    <source>
        <dbReference type="EMBL" id="KAG9187510.1"/>
    </source>
</evidence>
<protein>
    <submittedName>
        <fullName evidence="2">Uncharacterized protein</fullName>
    </submittedName>
</protein>
<dbReference type="EMBL" id="JAANER010000007">
    <property type="protein sequence ID" value="KAG9187510.1"/>
    <property type="molecule type" value="Genomic_DNA"/>
</dbReference>
<evidence type="ECO:0000256" key="1">
    <source>
        <dbReference type="SAM" id="MobiDB-lite"/>
    </source>
</evidence>
<feature type="compositionally biased region" description="Basic and acidic residues" evidence="1">
    <location>
        <begin position="180"/>
        <end position="190"/>
    </location>
</feature>
<evidence type="ECO:0000313" key="3">
    <source>
        <dbReference type="Proteomes" id="UP001199106"/>
    </source>
</evidence>
<sequence length="190" mass="21328">MTQGLSTAPSKPGERTKKFQQRKHLTSYWEVLGDKLRARRKKDSKPKSSDTEDDNPRHSQGGGGPLTFAQHGNNMFPPQRLRNAPNQASHGPFQDQGQAESHQQQPQFHDMPSMANARALQSGETDPHLQRGGQTEYGERPRGQGQNVYVDAERPVPGGAQSGGASDSRQPKHPWMPETQHYEQERTRMR</sequence>
<organism evidence="2 3">
    <name type="scientific">Alternaria panax</name>
    <dbReference type="NCBI Taxonomy" id="48097"/>
    <lineage>
        <taxon>Eukaryota</taxon>
        <taxon>Fungi</taxon>
        <taxon>Dikarya</taxon>
        <taxon>Ascomycota</taxon>
        <taxon>Pezizomycotina</taxon>
        <taxon>Dothideomycetes</taxon>
        <taxon>Pleosporomycetidae</taxon>
        <taxon>Pleosporales</taxon>
        <taxon>Pleosporineae</taxon>
        <taxon>Pleosporaceae</taxon>
        <taxon>Alternaria</taxon>
        <taxon>Alternaria sect. Panax</taxon>
    </lineage>
</organism>
<feature type="region of interest" description="Disordered" evidence="1">
    <location>
        <begin position="1"/>
        <end position="190"/>
    </location>
</feature>
<proteinExistence type="predicted"/>
<dbReference type="Proteomes" id="UP001199106">
    <property type="component" value="Unassembled WGS sequence"/>
</dbReference>
<keyword evidence="3" id="KW-1185">Reference proteome</keyword>
<feature type="compositionally biased region" description="Polar residues" evidence="1">
    <location>
        <begin position="84"/>
        <end position="107"/>
    </location>
</feature>
<comment type="caution">
    <text evidence="2">The sequence shown here is derived from an EMBL/GenBank/DDBJ whole genome shotgun (WGS) entry which is preliminary data.</text>
</comment>
<gene>
    <name evidence="2" type="ORF">G6011_05381</name>
</gene>
<accession>A0AAD4FCJ6</accession>
<name>A0AAD4FCJ6_9PLEO</name>
<dbReference type="AlphaFoldDB" id="A0AAD4FCJ6"/>
<reference evidence="2" key="1">
    <citation type="submission" date="2021-07" db="EMBL/GenBank/DDBJ databases">
        <title>Genome Resource of American Ginseng Black Spot Pathogen Alternaria panax.</title>
        <authorList>
            <person name="Qiu C."/>
            <person name="Wang W."/>
            <person name="Liu Z."/>
        </authorList>
    </citation>
    <scope>NUCLEOTIDE SEQUENCE</scope>
    <source>
        <strain evidence="2">BNCC115425</strain>
    </source>
</reference>
<feature type="compositionally biased region" description="Basic and acidic residues" evidence="1">
    <location>
        <begin position="45"/>
        <end position="57"/>
    </location>
</feature>